<feature type="chain" id="PRO_5011109175" description="pectinesterase" evidence="6">
    <location>
        <begin position="22"/>
        <end position="705"/>
    </location>
</feature>
<protein>
    <recommendedName>
        <fullName evidence="3">pectinesterase</fullName>
        <ecNumber evidence="3">3.1.1.11</ecNumber>
    </recommendedName>
</protein>
<accession>A0A0P1ABQ7</accession>
<comment type="similarity">
    <text evidence="2">Belongs to the pectinesterase family.</text>
</comment>
<reference evidence="9" key="1">
    <citation type="submission" date="2014-09" db="EMBL/GenBank/DDBJ databases">
        <authorList>
            <person name="Sharma Rahul"/>
            <person name="Thines Marco"/>
        </authorList>
    </citation>
    <scope>NUCLEOTIDE SEQUENCE [LARGE SCALE GENOMIC DNA]</scope>
</reference>
<dbReference type="InterPro" id="IPR012334">
    <property type="entry name" value="Pectin_lyas_fold"/>
</dbReference>
<dbReference type="AlphaFoldDB" id="A0A0P1ABQ7"/>
<evidence type="ECO:0000256" key="6">
    <source>
        <dbReference type="SAM" id="SignalP"/>
    </source>
</evidence>
<dbReference type="PANTHER" id="PTHR31321:SF57">
    <property type="entry name" value="PECTINESTERASE 53-RELATED"/>
    <property type="match status" value="1"/>
</dbReference>
<dbReference type="SUPFAM" id="SSF51126">
    <property type="entry name" value="Pectin lyase-like"/>
    <property type="match status" value="2"/>
</dbReference>
<keyword evidence="6" id="KW-0732">Signal</keyword>
<dbReference type="EMBL" id="CCYD01000290">
    <property type="protein sequence ID" value="CEG37732.1"/>
    <property type="molecule type" value="Genomic_DNA"/>
</dbReference>
<dbReference type="GO" id="GO:0045490">
    <property type="term" value="P:pectin catabolic process"/>
    <property type="evidence" value="ECO:0007669"/>
    <property type="project" value="UniProtKB-UniPathway"/>
</dbReference>
<dbReference type="EC" id="3.1.1.11" evidence="3"/>
<dbReference type="GO" id="GO:0030599">
    <property type="term" value="F:pectinesterase activity"/>
    <property type="evidence" value="ECO:0007669"/>
    <property type="project" value="UniProtKB-EC"/>
</dbReference>
<sequence>MKVFTAPLLTLASLALNSVAAHDADCHTPSEWTAQTAPIESFADKCDGPDRITEAPHGAIVVDASGKYDGSYKTIAEGVAHIPNTTDNHTLFIYVGTYREQVLVPDLAGPLVIQGYTCSPKTYTANQVTITYAKAADDIAPEIQNNRNRLSSTLAFTSKSGVKVYNINIENTASATEDRGRAGAVYIDQSDYGFYGCQIKSKRGALTANRGLELFVDTYIQGAENLISGREGMAWFDRCSIETNGEGWITANGNNQSEIQSEFVINNSSIYSALAPANTTYLGRPWGQYARTVVQNCWIDSVVNPKGWTTFKNESTENVYFKEYNNTGSGAAKDKRVDFSGQLESAKVISDILGKDYQTKFFYDSNPSEWTPQVSPPLIADSCDGPDAMTKPPVGAIVVDASGKYDGSYKTIAEGVAHIPNTTDNHTVFIFSGVYQEQVLVSELAGPLVIHGYTCNSKAYTSNQVTITYAKASDDIAPEIQNNRNRLSSTLAFTSKSGVKVYNINVENTASATEDRGRAGAVYIDQSDYGFYGCQIKSKRGALTANRGLELFVDTYIQGAENLISGREGMAWFDQCRIETTGEGWITANGNNQSEIQSEFVINNSSIYSFMAPKNLTFLGRPWGQYARTVVQNCWIDSVVDPKGWTTFKNESTENVYFKEYNNTGAGAAKDKRVDFSGQLDAAKAITEILGKDYQTKFFYDSKYF</sequence>
<evidence type="ECO:0000256" key="2">
    <source>
        <dbReference type="ARBA" id="ARBA00008891"/>
    </source>
</evidence>
<dbReference type="InterPro" id="IPR011050">
    <property type="entry name" value="Pectin_lyase_fold/virulence"/>
</dbReference>
<keyword evidence="5" id="KW-0063">Aspartyl esterase</keyword>
<feature type="signal peptide" evidence="6">
    <location>
        <begin position="1"/>
        <end position="21"/>
    </location>
</feature>
<dbReference type="Pfam" id="PF01095">
    <property type="entry name" value="Pectinesterase"/>
    <property type="match status" value="2"/>
</dbReference>
<dbReference type="InterPro" id="IPR000070">
    <property type="entry name" value="Pectinesterase_cat"/>
</dbReference>
<dbReference type="Gene3D" id="2.160.20.10">
    <property type="entry name" value="Single-stranded right-handed beta-helix, Pectin lyase-like"/>
    <property type="match status" value="2"/>
</dbReference>
<evidence type="ECO:0000256" key="1">
    <source>
        <dbReference type="ARBA" id="ARBA00005184"/>
    </source>
</evidence>
<evidence type="ECO:0000256" key="4">
    <source>
        <dbReference type="ARBA" id="ARBA00022801"/>
    </source>
</evidence>
<evidence type="ECO:0000256" key="5">
    <source>
        <dbReference type="ARBA" id="ARBA00023085"/>
    </source>
</evidence>
<dbReference type="PANTHER" id="PTHR31321">
    <property type="entry name" value="ACYL-COA THIOESTER HYDROLASE YBHC-RELATED"/>
    <property type="match status" value="1"/>
</dbReference>
<keyword evidence="4" id="KW-0378">Hydrolase</keyword>
<dbReference type="UniPathway" id="UPA00545">
    <property type="reaction ID" value="UER00823"/>
</dbReference>
<evidence type="ECO:0000259" key="7">
    <source>
        <dbReference type="Pfam" id="PF01095"/>
    </source>
</evidence>
<dbReference type="GeneID" id="36400842"/>
<comment type="pathway">
    <text evidence="1">Glycan metabolism; pectin degradation; 2-dehydro-3-deoxy-D-gluconate from pectin: step 1/5.</text>
</comment>
<dbReference type="OrthoDB" id="2019149at2759"/>
<dbReference type="GO" id="GO:0042545">
    <property type="term" value="P:cell wall modification"/>
    <property type="evidence" value="ECO:0007669"/>
    <property type="project" value="InterPro"/>
</dbReference>
<evidence type="ECO:0000256" key="3">
    <source>
        <dbReference type="ARBA" id="ARBA00013229"/>
    </source>
</evidence>
<dbReference type="RefSeq" id="XP_024574101.1">
    <property type="nucleotide sequence ID" value="XM_024723089.1"/>
</dbReference>
<evidence type="ECO:0000313" key="8">
    <source>
        <dbReference type="EMBL" id="CEG37732.1"/>
    </source>
</evidence>
<dbReference type="Proteomes" id="UP000054928">
    <property type="component" value="Unassembled WGS sequence"/>
</dbReference>
<name>A0A0P1ABQ7_PLAHL</name>
<evidence type="ECO:0000313" key="9">
    <source>
        <dbReference type="Proteomes" id="UP000054928"/>
    </source>
</evidence>
<feature type="domain" description="Pectinesterase catalytic" evidence="7">
    <location>
        <begin position="62"/>
        <end position="342"/>
    </location>
</feature>
<organism evidence="8 9">
    <name type="scientific">Plasmopara halstedii</name>
    <name type="common">Downy mildew of sunflower</name>
    <dbReference type="NCBI Taxonomy" id="4781"/>
    <lineage>
        <taxon>Eukaryota</taxon>
        <taxon>Sar</taxon>
        <taxon>Stramenopiles</taxon>
        <taxon>Oomycota</taxon>
        <taxon>Peronosporomycetes</taxon>
        <taxon>Peronosporales</taxon>
        <taxon>Peronosporaceae</taxon>
        <taxon>Plasmopara</taxon>
    </lineage>
</organism>
<dbReference type="STRING" id="4781.A0A0P1ABQ7"/>
<proteinExistence type="inferred from homology"/>
<keyword evidence="9" id="KW-1185">Reference proteome</keyword>
<feature type="domain" description="Pectinesterase catalytic" evidence="7">
    <location>
        <begin position="399"/>
        <end position="679"/>
    </location>
</feature>